<keyword evidence="1" id="KW-0560">Oxidoreductase</keyword>
<dbReference type="PANTHER" id="PTHR30524">
    <property type="entry name" value="MANNITOL-1-PHOSPHATE 5-DEHYDROGENASE"/>
    <property type="match status" value="1"/>
</dbReference>
<feature type="domain" description="Mannitol dehydrogenase N-terminal" evidence="3">
    <location>
        <begin position="108"/>
        <end position="185"/>
    </location>
</feature>
<dbReference type="GO" id="GO:0008926">
    <property type="term" value="F:mannitol-1-phosphate 5-dehydrogenase activity"/>
    <property type="evidence" value="ECO:0007669"/>
    <property type="project" value="TreeGrafter"/>
</dbReference>
<proteinExistence type="predicted"/>
<gene>
    <name evidence="4" type="ORF">E3O23_04635</name>
</gene>
<evidence type="ECO:0000259" key="3">
    <source>
        <dbReference type="Pfam" id="PF01232"/>
    </source>
</evidence>
<dbReference type="SUPFAM" id="SSF51735">
    <property type="entry name" value="NAD(P)-binding Rossmann-fold domains"/>
    <property type="match status" value="1"/>
</dbReference>
<feature type="region of interest" description="Disordered" evidence="2">
    <location>
        <begin position="187"/>
        <end position="221"/>
    </location>
</feature>
<name>A0A4R8UFY8_9MICO</name>
<organism evidence="4 5">
    <name type="scientific">Cryobacterium tagatosivorans</name>
    <dbReference type="NCBI Taxonomy" id="1259199"/>
    <lineage>
        <taxon>Bacteria</taxon>
        <taxon>Bacillati</taxon>
        <taxon>Actinomycetota</taxon>
        <taxon>Actinomycetes</taxon>
        <taxon>Micrococcales</taxon>
        <taxon>Microbacteriaceae</taxon>
        <taxon>Cryobacterium</taxon>
    </lineage>
</organism>
<reference evidence="4 5" key="1">
    <citation type="submission" date="2019-03" db="EMBL/GenBank/DDBJ databases">
        <title>Genomics of glacier-inhabiting Cryobacterium strains.</title>
        <authorList>
            <person name="Liu Q."/>
            <person name="Xin Y.-H."/>
        </authorList>
    </citation>
    <scope>NUCLEOTIDE SEQUENCE [LARGE SCALE GENOMIC DNA]</scope>
    <source>
        <strain evidence="4 5">Sr47</strain>
    </source>
</reference>
<dbReference type="GO" id="GO:0005829">
    <property type="term" value="C:cytosol"/>
    <property type="evidence" value="ECO:0007669"/>
    <property type="project" value="TreeGrafter"/>
</dbReference>
<comment type="caution">
    <text evidence="4">The sequence shown here is derived from an EMBL/GenBank/DDBJ whole genome shotgun (WGS) entry which is preliminary data.</text>
</comment>
<accession>A0A4R8UFY8</accession>
<feature type="compositionally biased region" description="Basic residues" evidence="2">
    <location>
        <begin position="209"/>
        <end position="221"/>
    </location>
</feature>
<dbReference type="PANTHER" id="PTHR30524:SF0">
    <property type="entry name" value="ALTRONATE OXIDOREDUCTASE-RELATED"/>
    <property type="match status" value="1"/>
</dbReference>
<dbReference type="OrthoDB" id="271711at2"/>
<protein>
    <recommendedName>
        <fullName evidence="3">Mannitol dehydrogenase N-terminal domain-containing protein</fullName>
    </recommendedName>
</protein>
<dbReference type="Proteomes" id="UP000297866">
    <property type="component" value="Unassembled WGS sequence"/>
</dbReference>
<dbReference type="AlphaFoldDB" id="A0A4R8UFY8"/>
<dbReference type="Gene3D" id="3.40.50.720">
    <property type="entry name" value="NAD(P)-binding Rossmann-like Domain"/>
    <property type="match status" value="1"/>
</dbReference>
<dbReference type="Pfam" id="PF01232">
    <property type="entry name" value="Mannitol_dh"/>
    <property type="match status" value="1"/>
</dbReference>
<evidence type="ECO:0000256" key="1">
    <source>
        <dbReference type="ARBA" id="ARBA00023002"/>
    </source>
</evidence>
<sequence>MAAASSIYSAVPLTVWTGPLSTTRTMARSGCAGGDTRPYSRPARADSANRSAIPPSPRSGARCSIWSPIRGSRATSGRRGRKSWPNFTPNSKRRGPGRRIGGMRKTGVHFGAGKIGRDFVAQGLHESRYEVVFADVSDYLVGALQSQSSYQVIEAGDGAVTKVVDNYRDINSKCHAAEVIAKIAKRRCGHDRGGRPHPPVRGPRDRQGPRRPHPARATHRHRRHILRTVAEGVAEGGKRDEVGEGFSCIHTPCLRPKWPL</sequence>
<dbReference type="EMBL" id="SOEZ01000024">
    <property type="protein sequence ID" value="TFB53693.1"/>
    <property type="molecule type" value="Genomic_DNA"/>
</dbReference>
<keyword evidence="5" id="KW-1185">Reference proteome</keyword>
<dbReference type="GO" id="GO:0019592">
    <property type="term" value="P:mannitol catabolic process"/>
    <property type="evidence" value="ECO:0007669"/>
    <property type="project" value="TreeGrafter"/>
</dbReference>
<evidence type="ECO:0000313" key="4">
    <source>
        <dbReference type="EMBL" id="TFB53693.1"/>
    </source>
</evidence>
<dbReference type="InterPro" id="IPR036291">
    <property type="entry name" value="NAD(P)-bd_dom_sf"/>
</dbReference>
<dbReference type="InterPro" id="IPR013131">
    <property type="entry name" value="Mannitol_DH_N"/>
</dbReference>
<evidence type="ECO:0000313" key="5">
    <source>
        <dbReference type="Proteomes" id="UP000297866"/>
    </source>
</evidence>
<evidence type="ECO:0000256" key="2">
    <source>
        <dbReference type="SAM" id="MobiDB-lite"/>
    </source>
</evidence>
<feature type="region of interest" description="Disordered" evidence="2">
    <location>
        <begin position="24"/>
        <end position="106"/>
    </location>
</feature>